<accession>A0AAV5HMH9</accession>
<dbReference type="GO" id="GO:0032259">
    <property type="term" value="P:methylation"/>
    <property type="evidence" value="ECO:0007669"/>
    <property type="project" value="UniProtKB-KW"/>
</dbReference>
<evidence type="ECO:0000256" key="1">
    <source>
        <dbReference type="ARBA" id="ARBA00022603"/>
    </source>
</evidence>
<organism evidence="4 5">
    <name type="scientific">Rubroshorea leprosula</name>
    <dbReference type="NCBI Taxonomy" id="152421"/>
    <lineage>
        <taxon>Eukaryota</taxon>
        <taxon>Viridiplantae</taxon>
        <taxon>Streptophyta</taxon>
        <taxon>Embryophyta</taxon>
        <taxon>Tracheophyta</taxon>
        <taxon>Spermatophyta</taxon>
        <taxon>Magnoliopsida</taxon>
        <taxon>eudicotyledons</taxon>
        <taxon>Gunneridae</taxon>
        <taxon>Pentapetalae</taxon>
        <taxon>rosids</taxon>
        <taxon>malvids</taxon>
        <taxon>Malvales</taxon>
        <taxon>Dipterocarpaceae</taxon>
        <taxon>Rubroshorea</taxon>
    </lineage>
</organism>
<dbReference type="GO" id="GO:0006364">
    <property type="term" value="P:rRNA processing"/>
    <property type="evidence" value="ECO:0007669"/>
    <property type="project" value="InterPro"/>
</dbReference>
<gene>
    <name evidence="4" type="ORF">SLEP1_g1420</name>
</gene>
<dbReference type="InterPro" id="IPR003742">
    <property type="entry name" value="RlmH-like"/>
</dbReference>
<keyword evidence="1" id="KW-0489">Methyltransferase</keyword>
<evidence type="ECO:0000313" key="4">
    <source>
        <dbReference type="EMBL" id="GKU86957.1"/>
    </source>
</evidence>
<dbReference type="PANTHER" id="PTHR33603">
    <property type="entry name" value="METHYLTRANSFERASE"/>
    <property type="match status" value="1"/>
</dbReference>
<dbReference type="Proteomes" id="UP001054252">
    <property type="component" value="Unassembled WGS sequence"/>
</dbReference>
<dbReference type="GO" id="GO:0008168">
    <property type="term" value="F:methyltransferase activity"/>
    <property type="evidence" value="ECO:0007669"/>
    <property type="project" value="UniProtKB-KW"/>
</dbReference>
<keyword evidence="5" id="KW-1185">Reference proteome</keyword>
<dbReference type="PANTHER" id="PTHR33603:SF1">
    <property type="entry name" value="RIBOSOMAL RNA LARGE SUBUNIT METHYLTRANSFERASE H"/>
    <property type="match status" value="1"/>
</dbReference>
<name>A0AAV5HMH9_9ROSI</name>
<evidence type="ECO:0000256" key="2">
    <source>
        <dbReference type="ARBA" id="ARBA00022679"/>
    </source>
</evidence>
<comment type="caution">
    <text evidence="4">The sequence shown here is derived from an EMBL/GenBank/DDBJ whole genome shotgun (WGS) entry which is preliminary data.</text>
</comment>
<sequence length="83" mass="9154">MAISFCVCATPRWTNSSIPSVKQCKFVGQSVSIANSDHNGDKLRNYCPVDDVLIHSNPKNSRDVKAQVDDEDMAVMNHISSDD</sequence>
<reference evidence="4 5" key="1">
    <citation type="journal article" date="2021" name="Commun. Biol.">
        <title>The genome of Shorea leprosula (Dipterocarpaceae) highlights the ecological relevance of drought in aseasonal tropical rainforests.</title>
        <authorList>
            <person name="Ng K.K.S."/>
            <person name="Kobayashi M.J."/>
            <person name="Fawcett J.A."/>
            <person name="Hatakeyama M."/>
            <person name="Paape T."/>
            <person name="Ng C.H."/>
            <person name="Ang C.C."/>
            <person name="Tnah L.H."/>
            <person name="Lee C.T."/>
            <person name="Nishiyama T."/>
            <person name="Sese J."/>
            <person name="O'Brien M.J."/>
            <person name="Copetti D."/>
            <person name="Mohd Noor M.I."/>
            <person name="Ong R.C."/>
            <person name="Putra M."/>
            <person name="Sireger I.Z."/>
            <person name="Indrioko S."/>
            <person name="Kosugi Y."/>
            <person name="Izuno A."/>
            <person name="Isagi Y."/>
            <person name="Lee S.L."/>
            <person name="Shimizu K.K."/>
        </authorList>
    </citation>
    <scope>NUCLEOTIDE SEQUENCE [LARGE SCALE GENOMIC DNA]</scope>
    <source>
        <strain evidence="4">214</strain>
    </source>
</reference>
<keyword evidence="3" id="KW-0949">S-adenosyl-L-methionine</keyword>
<keyword evidence="2" id="KW-0808">Transferase</keyword>
<dbReference type="EMBL" id="BPVZ01000001">
    <property type="protein sequence ID" value="GKU86957.1"/>
    <property type="molecule type" value="Genomic_DNA"/>
</dbReference>
<protein>
    <submittedName>
        <fullName evidence="4">Uncharacterized protein</fullName>
    </submittedName>
</protein>
<evidence type="ECO:0000313" key="5">
    <source>
        <dbReference type="Proteomes" id="UP001054252"/>
    </source>
</evidence>
<evidence type="ECO:0000256" key="3">
    <source>
        <dbReference type="ARBA" id="ARBA00022691"/>
    </source>
</evidence>
<dbReference type="AlphaFoldDB" id="A0AAV5HMH9"/>
<proteinExistence type="predicted"/>